<evidence type="ECO:0000313" key="6">
    <source>
        <dbReference type="EMBL" id="PFX27609.1"/>
    </source>
</evidence>
<dbReference type="InterPro" id="IPR007111">
    <property type="entry name" value="NACHT_NTPase"/>
</dbReference>
<dbReference type="GO" id="GO:0005524">
    <property type="term" value="F:ATP binding"/>
    <property type="evidence" value="ECO:0007669"/>
    <property type="project" value="UniProtKB-KW"/>
</dbReference>
<dbReference type="InterPro" id="IPR027417">
    <property type="entry name" value="P-loop_NTPase"/>
</dbReference>
<feature type="compositionally biased region" description="Acidic residues" evidence="4">
    <location>
        <begin position="854"/>
        <end position="875"/>
    </location>
</feature>
<dbReference type="PROSITE" id="PS50837">
    <property type="entry name" value="NACHT"/>
    <property type="match status" value="1"/>
</dbReference>
<dbReference type="PANTHER" id="PTHR46844:SF1">
    <property type="entry name" value="SLR5058 PROTEIN"/>
    <property type="match status" value="1"/>
</dbReference>
<dbReference type="SMART" id="SM00368">
    <property type="entry name" value="LRR_RI"/>
    <property type="match status" value="8"/>
</dbReference>
<dbReference type="InterPro" id="IPR056524">
    <property type="entry name" value="KIF6/9_C"/>
</dbReference>
<dbReference type="InterPro" id="IPR032675">
    <property type="entry name" value="LRR_dom_sf"/>
</dbReference>
<dbReference type="Proteomes" id="UP000225706">
    <property type="component" value="Unassembled WGS sequence"/>
</dbReference>
<keyword evidence="1" id="KW-0547">Nucleotide-binding</keyword>
<evidence type="ECO:0000256" key="4">
    <source>
        <dbReference type="SAM" id="MobiDB-lite"/>
    </source>
</evidence>
<dbReference type="Pfam" id="PF13516">
    <property type="entry name" value="LRR_6"/>
    <property type="match status" value="3"/>
</dbReference>
<evidence type="ECO:0000259" key="5">
    <source>
        <dbReference type="PROSITE" id="PS50837"/>
    </source>
</evidence>
<keyword evidence="7" id="KW-1185">Reference proteome</keyword>
<name>A0A2B4SET3_STYPI</name>
<evidence type="ECO:0000256" key="2">
    <source>
        <dbReference type="ARBA" id="ARBA00022840"/>
    </source>
</evidence>
<protein>
    <submittedName>
        <fullName evidence="6">Protein NLRC3</fullName>
    </submittedName>
</protein>
<feature type="coiled-coil region" evidence="3">
    <location>
        <begin position="249"/>
        <end position="283"/>
    </location>
</feature>
<organism evidence="6 7">
    <name type="scientific">Stylophora pistillata</name>
    <name type="common">Smooth cauliflower coral</name>
    <dbReference type="NCBI Taxonomy" id="50429"/>
    <lineage>
        <taxon>Eukaryota</taxon>
        <taxon>Metazoa</taxon>
        <taxon>Cnidaria</taxon>
        <taxon>Anthozoa</taxon>
        <taxon>Hexacorallia</taxon>
        <taxon>Scleractinia</taxon>
        <taxon>Astrocoeniina</taxon>
        <taxon>Pocilloporidae</taxon>
        <taxon>Stylophora</taxon>
    </lineage>
</organism>
<reference evidence="7" key="1">
    <citation type="journal article" date="2017" name="bioRxiv">
        <title>Comparative analysis of the genomes of Stylophora pistillata and Acropora digitifera provides evidence for extensive differences between species of corals.</title>
        <authorList>
            <person name="Voolstra C.R."/>
            <person name="Li Y."/>
            <person name="Liew Y.J."/>
            <person name="Baumgarten S."/>
            <person name="Zoccola D."/>
            <person name="Flot J.-F."/>
            <person name="Tambutte S."/>
            <person name="Allemand D."/>
            <person name="Aranda M."/>
        </authorList>
    </citation>
    <scope>NUCLEOTIDE SEQUENCE [LARGE SCALE GENOMIC DNA]</scope>
</reference>
<gene>
    <name evidence="6" type="primary">NLRC3</name>
    <name evidence="6" type="ORF">AWC38_SpisGene7673</name>
</gene>
<proteinExistence type="predicted"/>
<evidence type="ECO:0000313" key="7">
    <source>
        <dbReference type="Proteomes" id="UP000225706"/>
    </source>
</evidence>
<feature type="domain" description="NACHT" evidence="5">
    <location>
        <begin position="446"/>
        <end position="568"/>
    </location>
</feature>
<dbReference type="Pfam" id="PF05729">
    <property type="entry name" value="NACHT"/>
    <property type="match status" value="1"/>
</dbReference>
<accession>A0A2B4SET3</accession>
<evidence type="ECO:0000256" key="3">
    <source>
        <dbReference type="SAM" id="Coils"/>
    </source>
</evidence>
<keyword evidence="2" id="KW-0067">ATP-binding</keyword>
<dbReference type="SUPFAM" id="SSF52047">
    <property type="entry name" value="RNI-like"/>
    <property type="match status" value="2"/>
</dbReference>
<dbReference type="OrthoDB" id="3176171at2759"/>
<feature type="region of interest" description="Disordered" evidence="4">
    <location>
        <begin position="1487"/>
        <end position="1556"/>
    </location>
</feature>
<dbReference type="SUPFAM" id="SSF57997">
    <property type="entry name" value="Tropomyosin"/>
    <property type="match status" value="1"/>
</dbReference>
<dbReference type="PANTHER" id="PTHR46844">
    <property type="entry name" value="SLR5058 PROTEIN"/>
    <property type="match status" value="1"/>
</dbReference>
<dbReference type="Gene3D" id="3.80.10.10">
    <property type="entry name" value="Ribonuclease Inhibitor"/>
    <property type="match status" value="3"/>
</dbReference>
<dbReference type="InterPro" id="IPR001611">
    <property type="entry name" value="Leu-rich_rpt"/>
</dbReference>
<feature type="compositionally biased region" description="Polar residues" evidence="4">
    <location>
        <begin position="1528"/>
        <end position="1546"/>
    </location>
</feature>
<dbReference type="Gene3D" id="3.40.50.300">
    <property type="entry name" value="P-loop containing nucleotide triphosphate hydrolases"/>
    <property type="match status" value="1"/>
</dbReference>
<keyword evidence="3" id="KW-0175">Coiled coil</keyword>
<sequence>MASTAGPSHFCLTNDQKRWLVAGIALNKILVPQMRSFVEQEVGKEYNKVKSSHTIHTQTIPHYLKAWPTTSKDLLKYENINGNDSCKVKSKKGKCVYDYNSFKYQVTSHVDFARLFVQNFMAKFTAFDDHCDASAVLQLLLRIPAFSPAVQTAADKVRMTRNDWAHCGFSKWDQPNFSRSFSDMEQLVKSLALSGAGKILGELKDWETKGTALCQNSPVDPLLLQLVQQEVNFLQVCVDNMCVENEEDKTKVTNELRTIDASLEEMKKRVENLECDVEVVKGRLDDFEGPMRKKIKRLESNQQSTDSRVELVEDCMTVVDEKVNVVGGKVNVVEDKVNVVENSVLHLQEQVQDLAKTKGSDGAITCAESPKPADYPDNFVQLIRRDYKNAVLCPFPWCEEELEMEFSKMFTKLKIVGRKKERARLTKGIVEMKDVFSPHIQCEKPRVVLIEGPPGMGKTTYSQKLAYDWSVKDISLEPSFPKVDMLLRLNCRDMKTTNIEDAIDDQLLPRDANEKEKEDVFHFIRRNQSRILLVLDGLDELSQDLFEGLLPLIKGRVFANTYLLLTARHEAGMKVRKYCDTLLEIVGYTSADAESYIKKYFSNHDDPSLAKKLISSLDRNPKLSELSVNPLNTALLCLVCEDSQGKFPHNRTLLYRELVSCVLRRYFSSKKIVLGNKCPIEHCSDQLNQLGRFALDALLKDQLAFSPWELKSQSTEFLGFGFLSREASASKLKPKATYAFTHKTFQEYFAAFHLAHDLATGESDKVALLAQLNPIDNYWQVWEFLISMAATESYDVSVLVVSSLCACYQQKKPESLYLDMYVSQDEYSDDNPWDSDEEDYFGMGTIYAWNDREEDYSSESQQDDDELDSDNADSGDVDRNDGSDHRFDNVIVDVCRDASHDWVEGIQARWLFRNKSEVRFCEAIIHTIAQCEKSESQLSRNQIKMADTLARCFPLEKMIVDTECSFTLTPQYILILFEYLKCNSQLKDLSWCVGSWDELSSAAIGCVLQSCHELKRLYLINDLSNPFLTSALQTNRTVTHLKLSSSGTFLTGAKALGGLLQSNHTLTHLCLAGNHLTHIEAEALAQGLLSNSVLVYLDLSVNCIGDQGTVALSKALESNRMLKYLDVSFQNQGLSRSNHMESDFLGDEGTKALAHALRSNNSLTYLDLQANLFTDSAAAELGESLQFNSSLTHLYLRNNCIPSEVLFGNAAATAFSKALQSPLTQLTRLDLHSTSISSSCAVTLAEALQNNRTLERLDLSDNKIECSGAIALAQTLKSHQALQYLQLRNNKVGDSGAKEFVEALQYNETLLLLDLIGNPITKKSLTELLGRETIFMLINKNTVSLKNSVGIGQTLNLWPFEEKKDSLSFSSGATVSTDCMKQILGSIYTQELSTEAMTVIFSVLHLFKKELEQGNEGSSSASCDFKTHCLNEAVLCLSGKGLVNHSQARAGKQGTVQGDESGLVGEVDAQGFGVGVASPGVKPNVASLVSTRKVKSRGKAKGRDSAKSPARGSGGQIDGQAGSDGQDRGQSPSAQSPTQCVATPSPKSEAFEEIKQERGSEINRILNQNKVESEAVALDKFCVRKRERPRNCSRQSTVLWKKSTTPENDGQVIIDDNEYELVFKAKDLKLRYRRDFEDLLNTKSEVIYCEKLVNQCRHRLVTEFDNWYSESFLGAGDEPKGGREGQVPEDKQEKFDRLQLELLMEHPDSVLYYNAKMQTEWRMHLTA</sequence>
<feature type="region of interest" description="Disordered" evidence="4">
    <location>
        <begin position="854"/>
        <end position="882"/>
    </location>
</feature>
<dbReference type="Pfam" id="PF23735">
    <property type="entry name" value="KIF9"/>
    <property type="match status" value="1"/>
</dbReference>
<comment type="caution">
    <text evidence="6">The sequence shown here is derived from an EMBL/GenBank/DDBJ whole genome shotgun (WGS) entry which is preliminary data.</text>
</comment>
<dbReference type="EMBL" id="LSMT01000099">
    <property type="protein sequence ID" value="PFX27609.1"/>
    <property type="molecule type" value="Genomic_DNA"/>
</dbReference>
<evidence type="ECO:0000256" key="1">
    <source>
        <dbReference type="ARBA" id="ARBA00022741"/>
    </source>
</evidence>
<dbReference type="SUPFAM" id="SSF52540">
    <property type="entry name" value="P-loop containing nucleoside triphosphate hydrolases"/>
    <property type="match status" value="1"/>
</dbReference>
<dbReference type="Gene3D" id="1.20.5.170">
    <property type="match status" value="1"/>
</dbReference>